<dbReference type="CDD" id="cd03146">
    <property type="entry name" value="GAT1_Peptidase_E"/>
    <property type="match status" value="1"/>
</dbReference>
<dbReference type="RefSeq" id="WP_092590832.1">
    <property type="nucleotide sequence ID" value="NZ_FMXN01000001.1"/>
</dbReference>
<dbReference type="SUPFAM" id="SSF52317">
    <property type="entry name" value="Class I glutamine amidotransferase-like"/>
    <property type="match status" value="1"/>
</dbReference>
<reference evidence="6" key="1">
    <citation type="submission" date="2016-10" db="EMBL/GenBank/DDBJ databases">
        <authorList>
            <person name="Varghese N."/>
            <person name="Submissions S."/>
        </authorList>
    </citation>
    <scope>NUCLEOTIDE SEQUENCE [LARGE SCALE GENOMIC DNA]</scope>
    <source>
        <strain evidence="6">CGMCC 1.10824</strain>
    </source>
</reference>
<dbReference type="InterPro" id="IPR029062">
    <property type="entry name" value="Class_I_gatase-like"/>
</dbReference>
<dbReference type="Proteomes" id="UP000199626">
    <property type="component" value="Unassembled WGS sequence"/>
</dbReference>
<dbReference type="PANTHER" id="PTHR20842">
    <property type="entry name" value="PROTEASE S51 ALPHA-ASPARTYL DIPEPTIDASE"/>
    <property type="match status" value="1"/>
</dbReference>
<dbReference type="STRING" id="1159017.SAMN02927930_00205"/>
<organism evidence="5 6">
    <name type="scientific">Pseudidiomarina indica</name>
    <dbReference type="NCBI Taxonomy" id="1159017"/>
    <lineage>
        <taxon>Bacteria</taxon>
        <taxon>Pseudomonadati</taxon>
        <taxon>Pseudomonadota</taxon>
        <taxon>Gammaproteobacteria</taxon>
        <taxon>Alteromonadales</taxon>
        <taxon>Idiomarinaceae</taxon>
        <taxon>Pseudidiomarina</taxon>
    </lineage>
</organism>
<sequence>MTSPTLLLMSSSRAGDSDYLAPCLEPIRTICQERTILFIPYAGVGMTAADYTARVQAALAPAGLTVMGIEEATDPVAAVQTAEAILVGGGNTFRLLEQLYHHQLLEPIRQAVAAGTPYLGWSAGANIAGLSIRTTNDMPIVEPPSFTALGLVPFQLNPHYTDFKPAGFHGETRDQRLQEFMVVAPQTPIFAIPEGTFLQVSGQQMHYQGNAPAYLFLKGEKQVVAPQQDCSQWLTAAPVAATAE</sequence>
<evidence type="ECO:0000256" key="1">
    <source>
        <dbReference type="ARBA" id="ARBA00006534"/>
    </source>
</evidence>
<dbReference type="InterPro" id="IPR005320">
    <property type="entry name" value="Peptidase_S51"/>
</dbReference>
<keyword evidence="3" id="KW-0378">Hydrolase</keyword>
<evidence type="ECO:0000313" key="6">
    <source>
        <dbReference type="Proteomes" id="UP000199626"/>
    </source>
</evidence>
<gene>
    <name evidence="5" type="ORF">SAMN02927930_00205</name>
</gene>
<protein>
    <submittedName>
        <fullName evidence="5">Dipeptidase E</fullName>
    </submittedName>
</protein>
<name>A0A1G6A8V9_9GAMM</name>
<evidence type="ECO:0000256" key="4">
    <source>
        <dbReference type="ARBA" id="ARBA00022825"/>
    </source>
</evidence>
<dbReference type="Pfam" id="PF03575">
    <property type="entry name" value="Peptidase_S51"/>
    <property type="match status" value="1"/>
</dbReference>
<dbReference type="GO" id="GO:0006508">
    <property type="term" value="P:proteolysis"/>
    <property type="evidence" value="ECO:0007669"/>
    <property type="project" value="UniProtKB-KW"/>
</dbReference>
<keyword evidence="6" id="KW-1185">Reference proteome</keyword>
<dbReference type="AlphaFoldDB" id="A0A1G6A8V9"/>
<evidence type="ECO:0000256" key="2">
    <source>
        <dbReference type="ARBA" id="ARBA00022670"/>
    </source>
</evidence>
<dbReference type="OrthoDB" id="3373764at2"/>
<dbReference type="GO" id="GO:0008236">
    <property type="term" value="F:serine-type peptidase activity"/>
    <property type="evidence" value="ECO:0007669"/>
    <property type="project" value="UniProtKB-KW"/>
</dbReference>
<dbReference type="Gene3D" id="3.40.50.880">
    <property type="match status" value="1"/>
</dbReference>
<proteinExistence type="inferred from homology"/>
<dbReference type="PANTHER" id="PTHR20842:SF0">
    <property type="entry name" value="ALPHA-ASPARTYL DIPEPTIDASE"/>
    <property type="match status" value="1"/>
</dbReference>
<evidence type="ECO:0000313" key="5">
    <source>
        <dbReference type="EMBL" id="SDB04844.1"/>
    </source>
</evidence>
<keyword evidence="4" id="KW-0720">Serine protease</keyword>
<evidence type="ECO:0000256" key="3">
    <source>
        <dbReference type="ARBA" id="ARBA00022801"/>
    </source>
</evidence>
<comment type="similarity">
    <text evidence="1">Belongs to the peptidase S51 family.</text>
</comment>
<dbReference type="NCBIfam" id="NF003642">
    <property type="entry name" value="PRK05282.1"/>
    <property type="match status" value="1"/>
</dbReference>
<keyword evidence="2" id="KW-0645">Protease</keyword>
<accession>A0A1G6A8V9</accession>
<dbReference type="EMBL" id="FMXN01000001">
    <property type="protein sequence ID" value="SDB04844.1"/>
    <property type="molecule type" value="Genomic_DNA"/>
</dbReference>